<evidence type="ECO:0008006" key="5">
    <source>
        <dbReference type="Google" id="ProtNLM"/>
    </source>
</evidence>
<feature type="region of interest" description="Disordered" evidence="2">
    <location>
        <begin position="692"/>
        <end position="720"/>
    </location>
</feature>
<reference evidence="3 4" key="1">
    <citation type="journal article" date="2018" name="New Phytol.">
        <title>Comparative genomics and transcriptomics depict ericoid mycorrhizal fungi as versatile saprotrophs and plant mutualists.</title>
        <authorList>
            <person name="Martino E."/>
            <person name="Morin E."/>
            <person name="Grelet G.A."/>
            <person name="Kuo A."/>
            <person name="Kohler A."/>
            <person name="Daghino S."/>
            <person name="Barry K.W."/>
            <person name="Cichocki N."/>
            <person name="Clum A."/>
            <person name="Dockter R.B."/>
            <person name="Hainaut M."/>
            <person name="Kuo R.C."/>
            <person name="LaButti K."/>
            <person name="Lindahl B.D."/>
            <person name="Lindquist E.A."/>
            <person name="Lipzen A."/>
            <person name="Khouja H.R."/>
            <person name="Magnuson J."/>
            <person name="Murat C."/>
            <person name="Ohm R.A."/>
            <person name="Singer S.W."/>
            <person name="Spatafora J.W."/>
            <person name="Wang M."/>
            <person name="Veneault-Fourrey C."/>
            <person name="Henrissat B."/>
            <person name="Grigoriev I.V."/>
            <person name="Martin F.M."/>
            <person name="Perotto S."/>
        </authorList>
    </citation>
    <scope>NUCLEOTIDE SEQUENCE [LARGE SCALE GENOMIC DNA]</scope>
    <source>
        <strain evidence="3 4">ATCC 22711</strain>
    </source>
</reference>
<feature type="region of interest" description="Disordered" evidence="2">
    <location>
        <begin position="919"/>
        <end position="938"/>
    </location>
</feature>
<gene>
    <name evidence="3" type="ORF">M430DRAFT_20744</name>
</gene>
<keyword evidence="4" id="KW-1185">Reference proteome</keyword>
<feature type="region of interest" description="Disordered" evidence="2">
    <location>
        <begin position="1033"/>
        <end position="1065"/>
    </location>
</feature>
<feature type="coiled-coil region" evidence="1">
    <location>
        <begin position="91"/>
        <end position="118"/>
    </location>
</feature>
<evidence type="ECO:0000256" key="1">
    <source>
        <dbReference type="SAM" id="Coils"/>
    </source>
</evidence>
<keyword evidence="1" id="KW-0175">Coiled coil</keyword>
<feature type="coiled-coil region" evidence="1">
    <location>
        <begin position="145"/>
        <end position="172"/>
    </location>
</feature>
<name>A0A2T3AVZ9_AMORE</name>
<feature type="region of interest" description="Disordered" evidence="2">
    <location>
        <begin position="851"/>
        <end position="909"/>
    </location>
</feature>
<sequence>MSDSIPPSLLAIEALEPYTLTNSPKRVPQLPNNHLQSHPPATKQQGSSHFPPQASLCPETGAMQSYTEKYTGGKELATGAYEKEGDMEELILQLRIRVAVLENELKHKERERDEAVSACGTVVRYLGSSSGLMSGSGGTVMEDEIPARDDKLERLEQEVQKLKRENAVLWARIESRELGRDVAHLGAAVLGLETTGQSCVKEDSIPNQVSGEAKGKGKMVDADGCSRNMELVSRDRAFGLSPQHPKNQGAETILTTPTKLEKSTSSFDRQKVRFTSDDVDLATAAWGKSMVSGSTTVPNSPVPPAVSSSYAPFSSKDVGFQSLDEILGPEGSDQPPPPGPITAPIQAPQVLEEGPGIDEEVEEQMKAMTSLEDLPIPTVLKTGFDLKGSFRGQDYDYSLAPRDYKNFNRFTSSHDSRSSHSRHISMSNSSFETPKTFNGVEDIWSSPKEREAAINIYLRHSDPRDRGKFADFFQYGICYVPSGADSNHFRTILISNLPMDTELRDVLARVRGGEIVSANLLDTEKLTGSKTALVQFLNDDAVEAYLFYTQTHAVRFGSSKQKAHITLVTTPTWPLTAGTLRCMIQLGQTRCLAIPNFSYSSYSLDALKRDLEFYPGFHGRAIVDLWLDEQQTLHLQYASVRTAGSAYGILSSWNVYRQLKLEVFFTPDPCAGSVEELELPLPQRSPMLLYTDLPSPGNLRTESRSERQGGERVSEGVLGDERKKSAALANQRVEIPSFAGERFTSSSWADEVIEEAEGDSGDTLLPLDQPIEYPALLPNTSAQPFGEKWSAQNAVGQTVMMENLNQVMASKEHGFRKPPIGLAGSKYASLVPGFEDLPSVPQAKKLPIGMALSSDSEESPTSKDNEKSDTKNAGAAGVQPRAAFPRSTISSSPVEQQGQTAEDSGLRTPPRVNLESLLQSSPSASLPSPSKPWASQFSSFTHGIPKHQASTLSVSKKEEHQGTHRSHAELNTRDMSKAGRVPDADVPEFTLPSPISPFVSSRRPTGMHPGMHNSKNEHFILAVQKLEDPFTGPFNHPKLGMNSKQDEVGVRNPDEIALDMDGACE</sequence>
<dbReference type="Proteomes" id="UP000241818">
    <property type="component" value="Unassembled WGS sequence"/>
</dbReference>
<feature type="compositionally biased region" description="Acidic residues" evidence="2">
    <location>
        <begin position="1056"/>
        <end position="1065"/>
    </location>
</feature>
<dbReference type="STRING" id="857342.A0A2T3AVZ9"/>
<dbReference type="EMBL" id="KZ679014">
    <property type="protein sequence ID" value="PSS12829.1"/>
    <property type="molecule type" value="Genomic_DNA"/>
</dbReference>
<feature type="compositionally biased region" description="Basic and acidic residues" evidence="2">
    <location>
        <begin position="860"/>
        <end position="870"/>
    </location>
</feature>
<dbReference type="RefSeq" id="XP_024718820.1">
    <property type="nucleotide sequence ID" value="XM_024864363.1"/>
</dbReference>
<dbReference type="GeneID" id="36572444"/>
<feature type="compositionally biased region" description="Polar residues" evidence="2">
    <location>
        <begin position="887"/>
        <end position="902"/>
    </location>
</feature>
<organism evidence="3 4">
    <name type="scientific">Amorphotheca resinae ATCC 22711</name>
    <dbReference type="NCBI Taxonomy" id="857342"/>
    <lineage>
        <taxon>Eukaryota</taxon>
        <taxon>Fungi</taxon>
        <taxon>Dikarya</taxon>
        <taxon>Ascomycota</taxon>
        <taxon>Pezizomycotina</taxon>
        <taxon>Leotiomycetes</taxon>
        <taxon>Helotiales</taxon>
        <taxon>Amorphothecaceae</taxon>
        <taxon>Amorphotheca</taxon>
    </lineage>
</organism>
<evidence type="ECO:0000256" key="2">
    <source>
        <dbReference type="SAM" id="MobiDB-lite"/>
    </source>
</evidence>
<feature type="compositionally biased region" description="Basic and acidic residues" evidence="2">
    <location>
        <begin position="701"/>
        <end position="720"/>
    </location>
</feature>
<evidence type="ECO:0000313" key="4">
    <source>
        <dbReference type="Proteomes" id="UP000241818"/>
    </source>
</evidence>
<evidence type="ECO:0000313" key="3">
    <source>
        <dbReference type="EMBL" id="PSS12829.1"/>
    </source>
</evidence>
<dbReference type="AlphaFoldDB" id="A0A2T3AVZ9"/>
<protein>
    <recommendedName>
        <fullName evidence="5">RRM domain-containing protein</fullName>
    </recommendedName>
</protein>
<feature type="compositionally biased region" description="Low complexity" evidence="2">
    <location>
        <begin position="919"/>
        <end position="935"/>
    </location>
</feature>
<proteinExistence type="predicted"/>
<feature type="region of interest" description="Disordered" evidence="2">
    <location>
        <begin position="22"/>
        <end position="55"/>
    </location>
</feature>
<accession>A0A2T3AVZ9</accession>
<dbReference type="OrthoDB" id="5244622at2759"/>
<feature type="compositionally biased region" description="Polar residues" evidence="2">
    <location>
        <begin position="22"/>
        <end position="36"/>
    </location>
</feature>
<feature type="compositionally biased region" description="Basic and acidic residues" evidence="2">
    <location>
        <begin position="1044"/>
        <end position="1054"/>
    </location>
</feature>
<feature type="region of interest" description="Disordered" evidence="2">
    <location>
        <begin position="947"/>
        <end position="1000"/>
    </location>
</feature>
<dbReference type="InParanoid" id="A0A2T3AVZ9"/>
<feature type="compositionally biased region" description="Basic and acidic residues" evidence="2">
    <location>
        <begin position="955"/>
        <end position="983"/>
    </location>
</feature>